<accession>A0A8W7PK91</accession>
<organism evidence="3">
    <name type="scientific">Anopheles coluzzii</name>
    <name type="common">African malaria mosquito</name>
    <dbReference type="NCBI Taxonomy" id="1518534"/>
    <lineage>
        <taxon>Eukaryota</taxon>
        <taxon>Metazoa</taxon>
        <taxon>Ecdysozoa</taxon>
        <taxon>Arthropoda</taxon>
        <taxon>Hexapoda</taxon>
        <taxon>Insecta</taxon>
        <taxon>Pterygota</taxon>
        <taxon>Neoptera</taxon>
        <taxon>Endopterygota</taxon>
        <taxon>Diptera</taxon>
        <taxon>Nematocera</taxon>
        <taxon>Culicoidea</taxon>
        <taxon>Culicidae</taxon>
        <taxon>Anophelinae</taxon>
        <taxon>Anopheles</taxon>
    </lineage>
</organism>
<reference evidence="3" key="1">
    <citation type="submission" date="2022-08" db="UniProtKB">
        <authorList>
            <consortium name="EnsemblMetazoa"/>
        </authorList>
    </citation>
    <scope>IDENTIFICATION</scope>
</reference>
<feature type="domain" description="Complex 1 LYR protein" evidence="2">
    <location>
        <begin position="44"/>
        <end position="100"/>
    </location>
</feature>
<dbReference type="CDD" id="cd20264">
    <property type="entry name" value="Complex1_LYR_LYRM4"/>
    <property type="match status" value="1"/>
</dbReference>
<proteinExistence type="inferred from homology"/>
<comment type="similarity">
    <text evidence="1">Belongs to the complex I LYR family.</text>
</comment>
<dbReference type="GO" id="GO:1990221">
    <property type="term" value="C:L-cysteine desulfurase complex"/>
    <property type="evidence" value="ECO:0007669"/>
    <property type="project" value="TreeGrafter"/>
</dbReference>
<dbReference type="VEuPathDB" id="VectorBase:ACON2_035562"/>
<dbReference type="Proteomes" id="UP000075882">
    <property type="component" value="Unassembled WGS sequence"/>
</dbReference>
<dbReference type="InterPro" id="IPR051522">
    <property type="entry name" value="ISC_assembly_LYR"/>
</dbReference>
<dbReference type="GO" id="GO:0016226">
    <property type="term" value="P:iron-sulfur cluster assembly"/>
    <property type="evidence" value="ECO:0007669"/>
    <property type="project" value="InterPro"/>
</dbReference>
<dbReference type="EnsemblMetazoa" id="ACOM033182-RA">
    <property type="protein sequence ID" value="ACOM033182-PA.1"/>
    <property type="gene ID" value="ACOM033182"/>
</dbReference>
<dbReference type="PANTHER" id="PTHR13166:SF7">
    <property type="entry name" value="LYR MOTIF-CONTAINING PROTEIN 4"/>
    <property type="match status" value="1"/>
</dbReference>
<dbReference type="InterPro" id="IPR045297">
    <property type="entry name" value="Complex1_LYR_LYRM4"/>
</dbReference>
<evidence type="ECO:0000259" key="2">
    <source>
        <dbReference type="Pfam" id="PF05347"/>
    </source>
</evidence>
<name>A0A8W7PK91_ANOCL</name>
<dbReference type="PANTHER" id="PTHR13166">
    <property type="entry name" value="PROTEIN C6ORF149"/>
    <property type="match status" value="1"/>
</dbReference>
<dbReference type="GO" id="GO:0005739">
    <property type="term" value="C:mitochondrion"/>
    <property type="evidence" value="ECO:0007669"/>
    <property type="project" value="TreeGrafter"/>
</dbReference>
<dbReference type="InterPro" id="IPR008011">
    <property type="entry name" value="Complex1_LYR_dom"/>
</dbReference>
<protein>
    <recommendedName>
        <fullName evidence="2">Complex 1 LYR protein domain-containing protein</fullName>
    </recommendedName>
</protein>
<evidence type="ECO:0000313" key="3">
    <source>
        <dbReference type="EnsemblMetazoa" id="ACOM033182-PA.1"/>
    </source>
</evidence>
<dbReference type="Pfam" id="PF05347">
    <property type="entry name" value="Complex1_LYR"/>
    <property type="match status" value="1"/>
</dbReference>
<dbReference type="AlphaFoldDB" id="A0A8W7PK91"/>
<sequence length="174" mass="19917">LRQRYRIFINTNIQQRQPERFDPICKLTPITNALCMAGAGHKMKVLSLYKQLLRASQKFDSYNYRMYALRRIRDAFRENRALTDNAAIASELSYAQKNLEIIKRQVLALEKSDPMLCANASAQLGSVFVHERFQQTVNFRCKACTGHVEVQVRIANVSVSGNVYGQIADTLTDR</sequence>
<evidence type="ECO:0000256" key="1">
    <source>
        <dbReference type="ARBA" id="ARBA00009508"/>
    </source>
</evidence>